<evidence type="ECO:0000313" key="2">
    <source>
        <dbReference type="Proteomes" id="UP000516028"/>
    </source>
</evidence>
<proteinExistence type="predicted"/>
<dbReference type="InterPro" id="IPR009211">
    <property type="entry name" value="TagJ"/>
</dbReference>
<sequence>MVELQLTDKISQVQDAVRQSPSDDKLRVHLFQLYAQSGKWQKALSQLQVAAQLDESHKLLAQAYRLALRAETMRQDVFAGTRTPQVLGKPPQWVGFLIEALQEEGKGQATQAAELRIQALDAAEPVAGRINETPFEWIADADSRIGPVLEVFVNGDYYWLPFESVVEVKLDKPEDLRDLVWLPAHVKLVNEGLHPVMLPARYPLVEGVAEDGHLRSRLTSWTENSEGEWVGHGVKVFATNSKEMSILDVRQIRLDSKAVEED</sequence>
<dbReference type="Pfam" id="PF07024">
    <property type="entry name" value="ImpE"/>
    <property type="match status" value="1"/>
</dbReference>
<dbReference type="RefSeq" id="WP_187724688.1">
    <property type="nucleotide sequence ID" value="NZ_CP060783.1"/>
</dbReference>
<evidence type="ECO:0000313" key="1">
    <source>
        <dbReference type="EMBL" id="QNP49096.1"/>
    </source>
</evidence>
<dbReference type="Gene3D" id="1.25.40.10">
    <property type="entry name" value="Tetratricopeptide repeat domain"/>
    <property type="match status" value="1"/>
</dbReference>
<dbReference type="Proteomes" id="UP000516028">
    <property type="component" value="Chromosome"/>
</dbReference>
<dbReference type="AlphaFoldDB" id="A0A7H0GLD0"/>
<organism evidence="1 2">
    <name type="scientific">Diaphorobacter aerolatus</name>
    <dbReference type="NCBI Taxonomy" id="1288495"/>
    <lineage>
        <taxon>Bacteria</taxon>
        <taxon>Pseudomonadati</taxon>
        <taxon>Pseudomonadota</taxon>
        <taxon>Betaproteobacteria</taxon>
        <taxon>Burkholderiales</taxon>
        <taxon>Comamonadaceae</taxon>
        <taxon>Diaphorobacter</taxon>
    </lineage>
</organism>
<dbReference type="InterPro" id="IPR011990">
    <property type="entry name" value="TPR-like_helical_dom_sf"/>
</dbReference>
<dbReference type="KEGG" id="daer:H9K75_02810"/>
<gene>
    <name evidence="1" type="ORF">H9K75_02810</name>
</gene>
<accession>A0A7H0GLD0</accession>
<dbReference type="SUPFAM" id="SSF144059">
    <property type="entry name" value="ImpE-like"/>
    <property type="match status" value="1"/>
</dbReference>
<keyword evidence="2" id="KW-1185">Reference proteome</keyword>
<protein>
    <submittedName>
        <fullName evidence="1">Virulence protein SciE type</fullName>
    </submittedName>
</protein>
<dbReference type="EMBL" id="CP060783">
    <property type="protein sequence ID" value="QNP49096.1"/>
    <property type="molecule type" value="Genomic_DNA"/>
</dbReference>
<reference evidence="1 2" key="1">
    <citation type="submission" date="2020-08" db="EMBL/GenBank/DDBJ databases">
        <title>Genome sequence of Diaphorobacter aerolatus KACC 16536T.</title>
        <authorList>
            <person name="Hyun D.-W."/>
            <person name="Bae J.-W."/>
        </authorList>
    </citation>
    <scope>NUCLEOTIDE SEQUENCE [LARGE SCALE GENOMIC DNA]</scope>
    <source>
        <strain evidence="1 2">KACC 16536</strain>
    </source>
</reference>
<dbReference type="PIRSF" id="PIRSF029288">
    <property type="entry name" value="SciE_ImpE"/>
    <property type="match status" value="1"/>
</dbReference>
<name>A0A7H0GLD0_9BURK</name>